<dbReference type="Proteomes" id="UP000694422">
    <property type="component" value="Unplaced"/>
</dbReference>
<accession>A0A8C9PM06</accession>
<dbReference type="PANTHER" id="PTHR34756">
    <property type="entry name" value="CELL DIVISION CYCLE-ASSOCIATED PROTEIN 3"/>
    <property type="match status" value="1"/>
</dbReference>
<evidence type="ECO:0000313" key="3">
    <source>
        <dbReference type="Proteomes" id="UP000694422"/>
    </source>
</evidence>
<reference evidence="2" key="2">
    <citation type="submission" date="2025-09" db="UniProtKB">
        <authorList>
            <consortium name="Ensembl"/>
        </authorList>
    </citation>
    <scope>IDENTIFICATION</scope>
</reference>
<proteinExistence type="predicted"/>
<dbReference type="InterPro" id="IPR038832">
    <property type="entry name" value="CDCA3"/>
</dbReference>
<evidence type="ECO:0000256" key="1">
    <source>
        <dbReference type="SAM" id="MobiDB-lite"/>
    </source>
</evidence>
<feature type="region of interest" description="Disordered" evidence="1">
    <location>
        <begin position="1"/>
        <end position="172"/>
    </location>
</feature>
<organism evidence="2 3">
    <name type="scientific">Spermophilus dauricus</name>
    <name type="common">Daurian ground squirrel</name>
    <dbReference type="NCBI Taxonomy" id="99837"/>
    <lineage>
        <taxon>Eukaryota</taxon>
        <taxon>Metazoa</taxon>
        <taxon>Chordata</taxon>
        <taxon>Craniata</taxon>
        <taxon>Vertebrata</taxon>
        <taxon>Euteleostomi</taxon>
        <taxon>Mammalia</taxon>
        <taxon>Eutheria</taxon>
        <taxon>Euarchontoglires</taxon>
        <taxon>Glires</taxon>
        <taxon>Rodentia</taxon>
        <taxon>Sciuromorpha</taxon>
        <taxon>Sciuridae</taxon>
        <taxon>Xerinae</taxon>
        <taxon>Marmotini</taxon>
        <taxon>Spermophilus</taxon>
    </lineage>
</organism>
<keyword evidence="3" id="KW-1185">Reference proteome</keyword>
<feature type="compositionally biased region" description="Polar residues" evidence="1">
    <location>
        <begin position="37"/>
        <end position="49"/>
    </location>
</feature>
<sequence length="172" mass="18471">MGSAKSIPVSPPRAPPHNKHRARGADSRPPSAGIPDTPTQVESSPQSTLPAGEQLKGPKQAQDSDPHSPCEDPQSPLVKELSEVSETEASKSNLPPESILPLGVPSSFELGLPLDTQLSLEDQPPPWNDTEHPSKQVSSQEDARYPTETPVGTITSPKKIYKWPTSTGKYNQ</sequence>
<dbReference type="Ensembl" id="ENSSDAT00000012674.1">
    <property type="protein sequence ID" value="ENSSDAP00000011184.1"/>
    <property type="gene ID" value="ENSSDAG00000010116.1"/>
</dbReference>
<reference evidence="2" key="1">
    <citation type="submission" date="2025-08" db="UniProtKB">
        <authorList>
            <consortium name="Ensembl"/>
        </authorList>
    </citation>
    <scope>IDENTIFICATION</scope>
</reference>
<dbReference type="AlphaFoldDB" id="A0A8C9PM06"/>
<name>A0A8C9PM06_SPEDA</name>
<protein>
    <submittedName>
        <fullName evidence="2">Uncharacterized protein</fullName>
    </submittedName>
</protein>
<dbReference type="PANTHER" id="PTHR34756:SF1">
    <property type="entry name" value="CELL DIVISION CYCLE-ASSOCIATED PROTEIN 3"/>
    <property type="match status" value="1"/>
</dbReference>
<evidence type="ECO:0000313" key="2">
    <source>
        <dbReference type="Ensembl" id="ENSSDAP00000011184.1"/>
    </source>
</evidence>